<comment type="caution">
    <text evidence="11">The sequence shown here is derived from an EMBL/GenBank/DDBJ whole genome shotgun (WGS) entry which is preliminary data.</text>
</comment>
<keyword evidence="2 9" id="KW-0489">Methyltransferase</keyword>
<evidence type="ECO:0000256" key="9">
    <source>
        <dbReference type="PROSITE-ProRule" id="PRU00958"/>
    </source>
</evidence>
<reference evidence="11 12" key="1">
    <citation type="submission" date="2015-07" db="EMBL/GenBank/DDBJ databases">
        <title>The genome of Pseudoloma neurophilia, a relevant intracellular parasite of the zebrafish.</title>
        <authorList>
            <person name="Ndikumana S."/>
            <person name="Pelin A."/>
            <person name="Sanders J."/>
            <person name="Corradi N."/>
        </authorList>
    </citation>
    <scope>NUCLEOTIDE SEQUENCE [LARGE SCALE GENOMIC DNA]</scope>
    <source>
        <strain evidence="11 12">MK1</strain>
    </source>
</reference>
<feature type="compositionally biased region" description="Basic and acidic residues" evidence="10">
    <location>
        <begin position="7"/>
        <end position="26"/>
    </location>
</feature>
<evidence type="ECO:0000313" key="12">
    <source>
        <dbReference type="Proteomes" id="UP000051530"/>
    </source>
</evidence>
<dbReference type="InterPro" id="IPR002905">
    <property type="entry name" value="Trm1"/>
</dbReference>
<dbReference type="Pfam" id="PF02005">
    <property type="entry name" value="TRM"/>
    <property type="match status" value="1"/>
</dbReference>
<sequence>MAQKTPSNDEKAFKKSQIEKNTHVNEKVATSSNNRETIPLNQKNTSLKNKGESKNSFIQESTAKILQTEQVFYNHAQKINRDLSVLVIEQFLKDLKNKKQKTAILEAMSATGLRGIRYFKELSSDFDLFLNDLDPKAVETIQNNLELNGIEFIRHEGNKKFLEHLEIDTQVSYDSSQKNEDSKLKDSKHENEDLK</sequence>
<dbReference type="EC" id="2.1.1.216" evidence="7"/>
<dbReference type="Proteomes" id="UP000051530">
    <property type="component" value="Unassembled WGS sequence"/>
</dbReference>
<keyword evidence="1 9" id="KW-0820">tRNA-binding</keyword>
<gene>
    <name evidence="11" type="ORF">M153_2071900044</name>
</gene>
<feature type="compositionally biased region" description="Polar residues" evidence="10">
    <location>
        <begin position="28"/>
        <end position="54"/>
    </location>
</feature>
<feature type="region of interest" description="Disordered" evidence="10">
    <location>
        <begin position="1"/>
        <end position="54"/>
    </location>
</feature>
<accession>A0A0R0LR94</accession>
<dbReference type="GO" id="GO:0000049">
    <property type="term" value="F:tRNA binding"/>
    <property type="evidence" value="ECO:0007669"/>
    <property type="project" value="UniProtKB-UniRule"/>
</dbReference>
<keyword evidence="6 9" id="KW-0694">RNA-binding</keyword>
<organism evidence="11 12">
    <name type="scientific">Pseudoloma neurophilia</name>
    <dbReference type="NCBI Taxonomy" id="146866"/>
    <lineage>
        <taxon>Eukaryota</taxon>
        <taxon>Fungi</taxon>
        <taxon>Fungi incertae sedis</taxon>
        <taxon>Microsporidia</taxon>
        <taxon>Pseudoloma</taxon>
    </lineage>
</organism>
<comment type="similarity">
    <text evidence="9">Belongs to the class I-like SAM-binding methyltransferase superfamily. Trm1 family.</text>
</comment>
<dbReference type="EMBL" id="LGUB01001445">
    <property type="protein sequence ID" value="KRH91866.1"/>
    <property type="molecule type" value="Genomic_DNA"/>
</dbReference>
<evidence type="ECO:0000256" key="7">
    <source>
        <dbReference type="ARBA" id="ARBA00039099"/>
    </source>
</evidence>
<evidence type="ECO:0000256" key="3">
    <source>
        <dbReference type="ARBA" id="ARBA00022679"/>
    </source>
</evidence>
<protein>
    <recommendedName>
        <fullName evidence="7">tRNA (guanine(26)-N(2))-dimethyltransferase</fullName>
        <ecNumber evidence="7">2.1.1.216</ecNumber>
    </recommendedName>
</protein>
<dbReference type="GO" id="GO:0160104">
    <property type="term" value="F:tRNA (guanine(26)-N2)-dimethyltransferase activity"/>
    <property type="evidence" value="ECO:0007669"/>
    <property type="project" value="UniProtKB-EC"/>
</dbReference>
<dbReference type="SUPFAM" id="SSF53335">
    <property type="entry name" value="S-adenosyl-L-methionine-dependent methyltransferases"/>
    <property type="match status" value="1"/>
</dbReference>
<evidence type="ECO:0000256" key="2">
    <source>
        <dbReference type="ARBA" id="ARBA00022603"/>
    </source>
</evidence>
<evidence type="ECO:0000256" key="4">
    <source>
        <dbReference type="ARBA" id="ARBA00022691"/>
    </source>
</evidence>
<evidence type="ECO:0000256" key="1">
    <source>
        <dbReference type="ARBA" id="ARBA00022555"/>
    </source>
</evidence>
<keyword evidence="12" id="KW-1185">Reference proteome</keyword>
<keyword evidence="4 9" id="KW-0949">S-adenosyl-L-methionine</keyword>
<dbReference type="PANTHER" id="PTHR10631">
    <property type="entry name" value="N 2 ,N 2 -DIMETHYLGUANOSINE TRNA METHYLTRANSFERASE"/>
    <property type="match status" value="1"/>
</dbReference>
<evidence type="ECO:0000256" key="8">
    <source>
        <dbReference type="ARBA" id="ARBA00051897"/>
    </source>
</evidence>
<dbReference type="AlphaFoldDB" id="A0A0R0LR94"/>
<feature type="region of interest" description="Disordered" evidence="10">
    <location>
        <begin position="172"/>
        <end position="195"/>
    </location>
</feature>
<dbReference type="PANTHER" id="PTHR10631:SF3">
    <property type="entry name" value="TRNA (GUANINE(26)-N(2))-DIMETHYLTRANSFERASE"/>
    <property type="match status" value="1"/>
</dbReference>
<dbReference type="PROSITE" id="PS51626">
    <property type="entry name" value="SAM_MT_TRM1"/>
    <property type="match status" value="1"/>
</dbReference>
<evidence type="ECO:0000313" key="11">
    <source>
        <dbReference type="EMBL" id="KRH91866.1"/>
    </source>
</evidence>
<evidence type="ECO:0000256" key="6">
    <source>
        <dbReference type="ARBA" id="ARBA00022884"/>
    </source>
</evidence>
<feature type="non-terminal residue" evidence="11">
    <location>
        <position position="195"/>
    </location>
</feature>
<keyword evidence="5 9" id="KW-0819">tRNA processing</keyword>
<feature type="compositionally biased region" description="Basic and acidic residues" evidence="10">
    <location>
        <begin position="177"/>
        <end position="195"/>
    </location>
</feature>
<dbReference type="VEuPathDB" id="MicrosporidiaDB:M153_2071900044"/>
<evidence type="ECO:0000256" key="10">
    <source>
        <dbReference type="SAM" id="MobiDB-lite"/>
    </source>
</evidence>
<name>A0A0R0LR94_9MICR</name>
<comment type="catalytic activity">
    <reaction evidence="8">
        <text>guanosine(26) in tRNA + 2 S-adenosyl-L-methionine = N(2)-dimethylguanosine(26) in tRNA + 2 S-adenosyl-L-homocysteine + 2 H(+)</text>
        <dbReference type="Rhea" id="RHEA:43140"/>
        <dbReference type="Rhea" id="RHEA-COMP:10359"/>
        <dbReference type="Rhea" id="RHEA-COMP:10360"/>
        <dbReference type="ChEBI" id="CHEBI:15378"/>
        <dbReference type="ChEBI" id="CHEBI:57856"/>
        <dbReference type="ChEBI" id="CHEBI:59789"/>
        <dbReference type="ChEBI" id="CHEBI:74269"/>
        <dbReference type="ChEBI" id="CHEBI:74513"/>
        <dbReference type="EC" id="2.1.1.216"/>
    </reaction>
</comment>
<dbReference type="InterPro" id="IPR029063">
    <property type="entry name" value="SAM-dependent_MTases_sf"/>
</dbReference>
<proteinExistence type="inferred from homology"/>
<dbReference type="Gene3D" id="3.40.50.150">
    <property type="entry name" value="Vaccinia Virus protein VP39"/>
    <property type="match status" value="1"/>
</dbReference>
<evidence type="ECO:0000256" key="5">
    <source>
        <dbReference type="ARBA" id="ARBA00022694"/>
    </source>
</evidence>
<dbReference type="OrthoDB" id="6349953at2759"/>
<dbReference type="GO" id="GO:0002940">
    <property type="term" value="P:tRNA N2-guanine methylation"/>
    <property type="evidence" value="ECO:0007669"/>
    <property type="project" value="TreeGrafter"/>
</dbReference>
<keyword evidence="3 9" id="KW-0808">Transferase</keyword>